<name>A0A7L4ZYI1_9BACT</name>
<dbReference type="RefSeq" id="WP_151078836.1">
    <property type="nucleotide sequence ID" value="NZ_CP047647.1"/>
</dbReference>
<keyword evidence="2" id="KW-1185">Reference proteome</keyword>
<dbReference type="Proteomes" id="UP000326380">
    <property type="component" value="Unassembled WGS sequence"/>
</dbReference>
<reference evidence="1 2" key="1">
    <citation type="submission" date="2019-09" db="EMBL/GenBank/DDBJ databases">
        <title>Genome sequence of Hymenobacter sp. M3.</title>
        <authorList>
            <person name="Srinivasan S."/>
        </authorList>
    </citation>
    <scope>NUCLEOTIDE SEQUENCE [LARGE SCALE GENOMIC DNA]</scope>
    <source>
        <strain evidence="1 2">M3</strain>
    </source>
</reference>
<organism evidence="1 2">
    <name type="scientific">Hymenobacter busanensis</name>
    <dbReference type="NCBI Taxonomy" id="2607656"/>
    <lineage>
        <taxon>Bacteria</taxon>
        <taxon>Pseudomonadati</taxon>
        <taxon>Bacteroidota</taxon>
        <taxon>Cytophagia</taxon>
        <taxon>Cytophagales</taxon>
        <taxon>Hymenobacteraceae</taxon>
        <taxon>Hymenobacter</taxon>
    </lineage>
</organism>
<accession>A0A7L4ZYI1</accession>
<comment type="caution">
    <text evidence="1">The sequence shown here is derived from an EMBL/GenBank/DDBJ whole genome shotgun (WGS) entry which is preliminary data.</text>
</comment>
<evidence type="ECO:0000313" key="1">
    <source>
        <dbReference type="EMBL" id="KAA9333415.1"/>
    </source>
</evidence>
<dbReference type="AlphaFoldDB" id="A0A7L4ZYI1"/>
<gene>
    <name evidence="1" type="ORF">F0P96_10625</name>
</gene>
<evidence type="ECO:0000313" key="2">
    <source>
        <dbReference type="Proteomes" id="UP000326380"/>
    </source>
</evidence>
<protein>
    <submittedName>
        <fullName evidence="1">Uncharacterized protein</fullName>
    </submittedName>
</protein>
<proteinExistence type="predicted"/>
<dbReference type="EMBL" id="VTWU01000003">
    <property type="protein sequence ID" value="KAA9333415.1"/>
    <property type="molecule type" value="Genomic_DNA"/>
</dbReference>
<sequence length="194" mass="20396">MAVNPDDPTIPVNCEDAVLPTGLAAADCYTPELNYGPIVNLYLTKTPFAAPPTLVEVTRRLALASTDDEQLVGPIVVQLSRAAATGNTIRVNGVDYDAATVSSYDVTMQDTSDANYDLARATQGGGIKRYVYGVDQNNNWFGGQNGITGGQSTIKLRVVLPTGETDLQTLTGTVSGLGKFDPKRIASPVAAVFG</sequence>